<accession>A0A1G6YBH9</accession>
<evidence type="ECO:0000313" key="2">
    <source>
        <dbReference type="EMBL" id="SDD87749.1"/>
    </source>
</evidence>
<evidence type="ECO:0000256" key="1">
    <source>
        <dbReference type="SAM" id="MobiDB-lite"/>
    </source>
</evidence>
<name>A0A1G6YBH9_9BRAD</name>
<dbReference type="EMBL" id="FMZW01000016">
    <property type="protein sequence ID" value="SDD87749.1"/>
    <property type="molecule type" value="Genomic_DNA"/>
</dbReference>
<dbReference type="Proteomes" id="UP000199245">
    <property type="component" value="Unassembled WGS sequence"/>
</dbReference>
<evidence type="ECO:0008006" key="4">
    <source>
        <dbReference type="Google" id="ProtNLM"/>
    </source>
</evidence>
<organism evidence="2 3">
    <name type="scientific">Bradyrhizobium brasilense</name>
    <dbReference type="NCBI Taxonomy" id="1419277"/>
    <lineage>
        <taxon>Bacteria</taxon>
        <taxon>Pseudomonadati</taxon>
        <taxon>Pseudomonadota</taxon>
        <taxon>Alphaproteobacteria</taxon>
        <taxon>Hyphomicrobiales</taxon>
        <taxon>Nitrobacteraceae</taxon>
        <taxon>Bradyrhizobium</taxon>
    </lineage>
</organism>
<dbReference type="AlphaFoldDB" id="A0A1G6YBH9"/>
<feature type="region of interest" description="Disordered" evidence="1">
    <location>
        <begin position="1"/>
        <end position="21"/>
    </location>
</feature>
<dbReference type="RefSeq" id="WP_176936951.1">
    <property type="nucleotide sequence ID" value="NZ_FMZW01000016.1"/>
</dbReference>
<evidence type="ECO:0000313" key="3">
    <source>
        <dbReference type="Proteomes" id="UP000199245"/>
    </source>
</evidence>
<sequence length="371" mass="41981">MLTAQDDLIGHQAPQPFAKAGGGDARFTERYWYTAHPIDGSELLIDIGLGYYPNRNVIDGFAGITIGRRQHNFRASRRLGTRPLETEVGGLRIEIVEGNSLHRISLADNPSGISFALEFKASFPAAQEKQNFRERNGVVEEDLARVSQFGRWRGWIVADGKRYEIEPELWWGQRDRSWGLRSEMRTDETRPPVATHRNFFWTWSMFQFPESALSIFIKERTPGKPHYLSGTEFRREADGSVSHREVTSVEHAIEWADDPLGQTIAVADFTFTFERGEPRRVRMHGLPTRFYLKAGMYGGLQGWTHGDDRGESYAGHDIWNLDDAATRAIARTLSDHVVRLESGNETGFGISEYGVAAGYPLYPGPQKFPAM</sequence>
<protein>
    <recommendedName>
        <fullName evidence="4">Carotenoid 1,2-hydratase</fullName>
    </recommendedName>
</protein>
<gene>
    <name evidence="2" type="ORF">SAMN05216337_1016134</name>
</gene>
<reference evidence="2 3" key="1">
    <citation type="submission" date="2016-10" db="EMBL/GenBank/DDBJ databases">
        <authorList>
            <person name="de Groot N.N."/>
        </authorList>
    </citation>
    <scope>NUCLEOTIDE SEQUENCE [LARGE SCALE GENOMIC DNA]</scope>
    <source>
        <strain evidence="2 3">R5</strain>
    </source>
</reference>
<proteinExistence type="predicted"/>